<evidence type="ECO:0000313" key="2">
    <source>
        <dbReference type="EMBL" id="CAA7262440.1"/>
    </source>
</evidence>
<dbReference type="OrthoDB" id="3038990at2759"/>
<reference evidence="2 3" key="1">
    <citation type="submission" date="2020-01" db="EMBL/GenBank/DDBJ databases">
        <authorList>
            <person name="Gupta K D."/>
        </authorList>
    </citation>
    <scope>NUCLEOTIDE SEQUENCE [LARGE SCALE GENOMIC DNA]</scope>
</reference>
<keyword evidence="1" id="KW-1133">Transmembrane helix</keyword>
<keyword evidence="3" id="KW-1185">Reference proteome</keyword>
<feature type="transmembrane region" description="Helical" evidence="1">
    <location>
        <begin position="102"/>
        <end position="120"/>
    </location>
</feature>
<dbReference type="AlphaFoldDB" id="A0A8S0VUN4"/>
<keyword evidence="1" id="KW-0472">Membrane</keyword>
<feature type="transmembrane region" description="Helical" evidence="1">
    <location>
        <begin position="132"/>
        <end position="152"/>
    </location>
</feature>
<name>A0A8S0VUN4_CYCAE</name>
<accession>A0A8S0VUN4</accession>
<feature type="transmembrane region" description="Helical" evidence="1">
    <location>
        <begin position="236"/>
        <end position="254"/>
    </location>
</feature>
<gene>
    <name evidence="2" type="ORF">AAE3_LOCUS4780</name>
</gene>
<comment type="caution">
    <text evidence="2">The sequence shown here is derived from an EMBL/GenBank/DDBJ whole genome shotgun (WGS) entry which is preliminary data.</text>
</comment>
<dbReference type="EMBL" id="CACVBS010000036">
    <property type="protein sequence ID" value="CAA7262440.1"/>
    <property type="molecule type" value="Genomic_DNA"/>
</dbReference>
<protein>
    <submittedName>
        <fullName evidence="2">Uncharacterized protein</fullName>
    </submittedName>
</protein>
<dbReference type="Proteomes" id="UP000467700">
    <property type="component" value="Unassembled WGS sequence"/>
</dbReference>
<sequence length="370" mass="41497">MDATTGDLPPLVNPFTPNAFLPPVLAYQNTMSNYVYVGTLSVLVWDILTHVRQDSRFIFRCPVRLPSLIYLFSRLISLALVLTVVIFQTAPVAIPCRTLDTIAESFFAVSVALTSLLFLFRVRAIFDRNKYVRAFFSLMWLAVVAAVITPTQGLTGMNIGPTKYCIHEKVEMYVGAANLLPLVNDTLIFLAISWKLMQNTHAASAHPLSGKINLRAFLRGDYLPAFSRGLLQDGQVYYLTTITTNLMTVIVFYLTSAPTVYRAMFGIPNEALMNMMACRVYRRTKLAHYKELKKPSSNPSTSKPNDGAPILPLAFAPNRNNSNLKQLEDIERKYHPFEVIELVKNVESRGGQLDPREEVKMLKGYASTTV</sequence>
<organism evidence="2 3">
    <name type="scientific">Cyclocybe aegerita</name>
    <name type="common">Black poplar mushroom</name>
    <name type="synonym">Agrocybe aegerita</name>
    <dbReference type="NCBI Taxonomy" id="1973307"/>
    <lineage>
        <taxon>Eukaryota</taxon>
        <taxon>Fungi</taxon>
        <taxon>Dikarya</taxon>
        <taxon>Basidiomycota</taxon>
        <taxon>Agaricomycotina</taxon>
        <taxon>Agaricomycetes</taxon>
        <taxon>Agaricomycetidae</taxon>
        <taxon>Agaricales</taxon>
        <taxon>Agaricineae</taxon>
        <taxon>Bolbitiaceae</taxon>
        <taxon>Cyclocybe</taxon>
    </lineage>
</organism>
<keyword evidence="1" id="KW-0812">Transmembrane</keyword>
<feature type="transmembrane region" description="Helical" evidence="1">
    <location>
        <begin position="31"/>
        <end position="48"/>
    </location>
</feature>
<feature type="transmembrane region" description="Helical" evidence="1">
    <location>
        <begin position="68"/>
        <end position="90"/>
    </location>
</feature>
<evidence type="ECO:0000313" key="3">
    <source>
        <dbReference type="Proteomes" id="UP000467700"/>
    </source>
</evidence>
<feature type="transmembrane region" description="Helical" evidence="1">
    <location>
        <begin position="172"/>
        <end position="192"/>
    </location>
</feature>
<evidence type="ECO:0000256" key="1">
    <source>
        <dbReference type="SAM" id="Phobius"/>
    </source>
</evidence>
<proteinExistence type="predicted"/>